<evidence type="ECO:0000256" key="5">
    <source>
        <dbReference type="ARBA" id="ARBA00022692"/>
    </source>
</evidence>
<keyword evidence="5 10" id="KW-0812">Transmembrane</keyword>
<keyword evidence="7 10" id="KW-0249">Electron transport</keyword>
<comment type="cofactor">
    <cofactor evidence="10">
        <name>FMN</name>
        <dbReference type="ChEBI" id="CHEBI:58210"/>
    </cofactor>
</comment>
<feature type="transmembrane region" description="Helical" evidence="10">
    <location>
        <begin position="294"/>
        <end position="311"/>
    </location>
</feature>
<evidence type="ECO:0000256" key="8">
    <source>
        <dbReference type="ARBA" id="ARBA00022989"/>
    </source>
</evidence>
<keyword evidence="10" id="KW-1003">Cell membrane</keyword>
<feature type="transmembrane region" description="Helical" evidence="10">
    <location>
        <begin position="69"/>
        <end position="89"/>
    </location>
</feature>
<dbReference type="Proteomes" id="UP000193450">
    <property type="component" value="Chromosome"/>
</dbReference>
<keyword evidence="1 10" id="KW-0813">Transport</keyword>
<dbReference type="Pfam" id="PF03116">
    <property type="entry name" value="NQR2_RnfD_RnfE"/>
    <property type="match status" value="1"/>
</dbReference>
<dbReference type="PANTHER" id="PTHR30578:SF0">
    <property type="entry name" value="ION-TRANSLOCATING OXIDOREDUCTASE COMPLEX SUBUNIT D"/>
    <property type="match status" value="1"/>
</dbReference>
<keyword evidence="4 10" id="KW-0288">FMN</keyword>
<evidence type="ECO:0000256" key="6">
    <source>
        <dbReference type="ARBA" id="ARBA00022967"/>
    </source>
</evidence>
<dbReference type="OrthoDB" id="9776359at2"/>
<feature type="transmembrane region" description="Helical" evidence="10">
    <location>
        <begin position="235"/>
        <end position="253"/>
    </location>
</feature>
<comment type="function">
    <text evidence="10">Part of a membrane-bound complex that couples electron transfer with translocation of ions across the membrane.</text>
</comment>
<dbReference type="HAMAP" id="MF_00462">
    <property type="entry name" value="RsxD_RnfD"/>
    <property type="match status" value="1"/>
</dbReference>
<proteinExistence type="inferred from homology"/>
<keyword evidence="10" id="KW-0997">Cell inner membrane</keyword>
<feature type="modified residue" description="FMN phosphoryl threonine" evidence="10">
    <location>
        <position position="182"/>
    </location>
</feature>
<evidence type="ECO:0000256" key="9">
    <source>
        <dbReference type="ARBA" id="ARBA00023136"/>
    </source>
</evidence>
<dbReference type="PANTHER" id="PTHR30578">
    <property type="entry name" value="ELECTRON TRANSPORT COMPLEX PROTEIN RNFD"/>
    <property type="match status" value="1"/>
</dbReference>
<keyword evidence="9 10" id="KW-0472">Membrane</keyword>
<comment type="subunit">
    <text evidence="10">The complex is composed of six subunits: RnfA, RnfB, RnfC, RnfD, RnfE and RnfG.</text>
</comment>
<dbReference type="GO" id="GO:0005886">
    <property type="term" value="C:plasma membrane"/>
    <property type="evidence" value="ECO:0007669"/>
    <property type="project" value="UniProtKB-SubCell"/>
</dbReference>
<dbReference type="KEGG" id="osg:BST96_13515"/>
<comment type="similarity">
    <text evidence="10">Belongs to the NqrB/RnfD family.</text>
</comment>
<feature type="transmembrane region" description="Helical" evidence="10">
    <location>
        <begin position="317"/>
        <end position="335"/>
    </location>
</feature>
<gene>
    <name evidence="10" type="primary">rnfD</name>
    <name evidence="11" type="ORF">BST96_13515</name>
</gene>
<dbReference type="AlphaFoldDB" id="A0A1X9NMA5"/>
<feature type="transmembrane region" description="Helical" evidence="10">
    <location>
        <begin position="43"/>
        <end position="62"/>
    </location>
</feature>
<dbReference type="EC" id="7.-.-.-" evidence="10"/>
<evidence type="ECO:0000313" key="12">
    <source>
        <dbReference type="Proteomes" id="UP000193450"/>
    </source>
</evidence>
<evidence type="ECO:0000256" key="4">
    <source>
        <dbReference type="ARBA" id="ARBA00022643"/>
    </source>
</evidence>
<dbReference type="EMBL" id="CP019343">
    <property type="protein sequence ID" value="ARN75043.1"/>
    <property type="molecule type" value="Genomic_DNA"/>
</dbReference>
<keyword evidence="6 10" id="KW-1278">Translocase</keyword>
<evidence type="ECO:0000256" key="1">
    <source>
        <dbReference type="ARBA" id="ARBA00022448"/>
    </source>
</evidence>
<feature type="transmembrane region" description="Helical" evidence="10">
    <location>
        <begin position="125"/>
        <end position="144"/>
    </location>
</feature>
<keyword evidence="12" id="KW-1185">Reference proteome</keyword>
<dbReference type="GO" id="GO:0055085">
    <property type="term" value="P:transmembrane transport"/>
    <property type="evidence" value="ECO:0007669"/>
    <property type="project" value="InterPro"/>
</dbReference>
<protein>
    <recommendedName>
        <fullName evidence="10">Ion-translocating oxidoreductase complex subunit D</fullName>
        <ecNumber evidence="10">7.-.-.-</ecNumber>
    </recommendedName>
    <alternativeName>
        <fullName evidence="10">Rnf electron transport complex subunit D</fullName>
    </alternativeName>
</protein>
<feature type="transmembrane region" description="Helical" evidence="10">
    <location>
        <begin position="208"/>
        <end position="228"/>
    </location>
</feature>
<evidence type="ECO:0000256" key="10">
    <source>
        <dbReference type="HAMAP-Rule" id="MF_00462"/>
    </source>
</evidence>
<organism evidence="11 12">
    <name type="scientific">Oceanicoccus sagamiensis</name>
    <dbReference type="NCBI Taxonomy" id="716816"/>
    <lineage>
        <taxon>Bacteria</taxon>
        <taxon>Pseudomonadati</taxon>
        <taxon>Pseudomonadota</taxon>
        <taxon>Gammaproteobacteria</taxon>
        <taxon>Cellvibrionales</taxon>
        <taxon>Spongiibacteraceae</taxon>
        <taxon>Oceanicoccus</taxon>
    </lineage>
</organism>
<dbReference type="GO" id="GO:0022900">
    <property type="term" value="P:electron transport chain"/>
    <property type="evidence" value="ECO:0007669"/>
    <property type="project" value="UniProtKB-UniRule"/>
</dbReference>
<accession>A0A1X9NMA5</accession>
<keyword evidence="8 10" id="KW-1133">Transmembrane helix</keyword>
<dbReference type="InterPro" id="IPR011303">
    <property type="entry name" value="RnfD_bac"/>
</dbReference>
<feature type="transmembrane region" description="Helical" evidence="10">
    <location>
        <begin position="95"/>
        <end position="113"/>
    </location>
</feature>
<dbReference type="STRING" id="716816.BST96_13515"/>
<dbReference type="NCBIfam" id="NF002011">
    <property type="entry name" value="PRK00816.1"/>
    <property type="match status" value="1"/>
</dbReference>
<evidence type="ECO:0000256" key="3">
    <source>
        <dbReference type="ARBA" id="ARBA00022630"/>
    </source>
</evidence>
<reference evidence="11 12" key="1">
    <citation type="submission" date="2016-11" db="EMBL/GenBank/DDBJ databases">
        <title>Trade-off between light-utilization and light-protection in marine flavobacteria.</title>
        <authorList>
            <person name="Kumagai Y."/>
        </authorList>
    </citation>
    <scope>NUCLEOTIDE SEQUENCE [LARGE SCALE GENOMIC DNA]</scope>
    <source>
        <strain evidence="11 12">NBRC 107125</strain>
    </source>
</reference>
<comment type="subcellular location">
    <subcellularLocation>
        <location evidence="10">Cell inner membrane</location>
        <topology evidence="10">Multi-pass membrane protein</topology>
    </subcellularLocation>
</comment>
<name>A0A1X9NMA5_9GAMM</name>
<evidence type="ECO:0000313" key="11">
    <source>
        <dbReference type="EMBL" id="ARN75043.1"/>
    </source>
</evidence>
<keyword evidence="2 10" id="KW-0597">Phosphoprotein</keyword>
<evidence type="ECO:0000256" key="2">
    <source>
        <dbReference type="ARBA" id="ARBA00022553"/>
    </source>
</evidence>
<dbReference type="RefSeq" id="WP_085759210.1">
    <property type="nucleotide sequence ID" value="NZ_CP019343.1"/>
</dbReference>
<dbReference type="NCBIfam" id="TIGR01946">
    <property type="entry name" value="rnfD"/>
    <property type="match status" value="1"/>
</dbReference>
<evidence type="ECO:0000256" key="7">
    <source>
        <dbReference type="ARBA" id="ARBA00022982"/>
    </source>
</evidence>
<dbReference type="InterPro" id="IPR004338">
    <property type="entry name" value="NqrB/RnfD"/>
</dbReference>
<feature type="transmembrane region" description="Helical" evidence="10">
    <location>
        <begin position="265"/>
        <end position="282"/>
    </location>
</feature>
<sequence length="352" mass="37753">MALFTVTSPHATGPLNTARVMQLVLLATIPGVLALSWHFGWGVLVNIVFACIVALGAEALALKLRKRPLGFYLGDYSALVTAVLLAIAMPAYSPWWLIVVGVGFSILIAKHLYGGMGYNPFNPAMVGYVVLLISFPVEMTTWAAPRQAFAGEMPGLLDAINVLFAGREAVAAFAVDGITMATPLDILKQNNSLLVEDLWAQSPQFGQWAGLGWEWANLGFLAGGLFLLSQRVFTWHAPISMLISLTLISALFYDGGSSASGGSPLFHLLSGATMFGAFFIVTDPVTSAVSVKGKIIYGALIGVLLYLIRVWGNYPDAIAFSVLLMNFAAPLLDYYTQPRTYGHQPSSKEGGE</sequence>
<keyword evidence="3 10" id="KW-0285">Flavoprotein</keyword>